<evidence type="ECO:0000256" key="3">
    <source>
        <dbReference type="ARBA" id="ARBA00023274"/>
    </source>
</evidence>
<reference evidence="6 7" key="1">
    <citation type="submission" date="2020-10" db="EMBL/GenBank/DDBJ databases">
        <title>Plant Genome Project.</title>
        <authorList>
            <person name="Zhang R.-G."/>
        </authorList>
    </citation>
    <scope>NUCLEOTIDE SEQUENCE [LARGE SCALE GENOMIC DNA]</scope>
    <source>
        <strain evidence="6">FAFU-HL-1</strain>
        <tissue evidence="6">Leaf</tissue>
    </source>
</reference>
<dbReference type="Pfam" id="PF03946">
    <property type="entry name" value="Ribosomal_L11_N"/>
    <property type="match status" value="1"/>
</dbReference>
<dbReference type="InterPro" id="IPR020784">
    <property type="entry name" value="Ribosomal_uL11_N"/>
</dbReference>
<proteinExistence type="inferred from homology"/>
<protein>
    <recommendedName>
        <fullName evidence="5">Large ribosomal subunit protein uL11 N-terminal domain-containing protein</fullName>
    </recommendedName>
</protein>
<evidence type="ECO:0000256" key="2">
    <source>
        <dbReference type="ARBA" id="ARBA00022980"/>
    </source>
</evidence>
<evidence type="ECO:0000259" key="5">
    <source>
        <dbReference type="Pfam" id="PF03946"/>
    </source>
</evidence>
<keyword evidence="7" id="KW-1185">Reference proteome</keyword>
<dbReference type="GO" id="GO:0003735">
    <property type="term" value="F:structural constituent of ribosome"/>
    <property type="evidence" value="ECO:0007669"/>
    <property type="project" value="InterPro"/>
</dbReference>
<accession>A0A835JR59</accession>
<dbReference type="PANTHER" id="PTHR11661">
    <property type="entry name" value="60S RIBOSOMAL PROTEIN L12"/>
    <property type="match status" value="1"/>
</dbReference>
<dbReference type="OrthoDB" id="1091498at2759"/>
<evidence type="ECO:0000256" key="4">
    <source>
        <dbReference type="SAM" id="MobiDB-lite"/>
    </source>
</evidence>
<feature type="domain" description="Large ribosomal subunit protein uL11 N-terminal" evidence="5">
    <location>
        <begin position="14"/>
        <end position="56"/>
    </location>
</feature>
<sequence>MAPPKPSGKAKKVKATPAPPVGPGLGSKGVNIMAFSKDYNPRTVDEAGFVIPVEMTWLFGVVIVDKDKSFTFILKTPPASVLLLKAAVSMRFVSCSNNPNLMDDKTSQEKEKERGSILILTTNESIEE</sequence>
<dbReference type="SMART" id="SM00649">
    <property type="entry name" value="RL11"/>
    <property type="match status" value="1"/>
</dbReference>
<name>A0A835JR59_9ROSI</name>
<dbReference type="GO" id="GO:0022625">
    <property type="term" value="C:cytosolic large ribosomal subunit"/>
    <property type="evidence" value="ECO:0007669"/>
    <property type="project" value="TreeGrafter"/>
</dbReference>
<dbReference type="EMBL" id="JADGMS010000011">
    <property type="protein sequence ID" value="KAF9673083.1"/>
    <property type="molecule type" value="Genomic_DNA"/>
</dbReference>
<dbReference type="PANTHER" id="PTHR11661:SF1">
    <property type="entry name" value="LARGE RIBOSOMAL SUBUNIT PROTEIN UL11M"/>
    <property type="match status" value="1"/>
</dbReference>
<dbReference type="AlphaFoldDB" id="A0A835JR59"/>
<gene>
    <name evidence="6" type="ORF">SADUNF_Sadunf11G0111900</name>
</gene>
<evidence type="ECO:0000313" key="7">
    <source>
        <dbReference type="Proteomes" id="UP000657918"/>
    </source>
</evidence>
<dbReference type="Proteomes" id="UP000657918">
    <property type="component" value="Chromosome 11"/>
</dbReference>
<keyword evidence="3" id="KW-0687">Ribonucleoprotein</keyword>
<dbReference type="Gene3D" id="3.30.1550.10">
    <property type="entry name" value="Ribosomal protein L11/L12, N-terminal domain"/>
    <property type="match status" value="1"/>
</dbReference>
<organism evidence="6 7">
    <name type="scientific">Salix dunnii</name>
    <dbReference type="NCBI Taxonomy" id="1413687"/>
    <lineage>
        <taxon>Eukaryota</taxon>
        <taxon>Viridiplantae</taxon>
        <taxon>Streptophyta</taxon>
        <taxon>Embryophyta</taxon>
        <taxon>Tracheophyta</taxon>
        <taxon>Spermatophyta</taxon>
        <taxon>Magnoliopsida</taxon>
        <taxon>eudicotyledons</taxon>
        <taxon>Gunneridae</taxon>
        <taxon>Pentapetalae</taxon>
        <taxon>rosids</taxon>
        <taxon>fabids</taxon>
        <taxon>Malpighiales</taxon>
        <taxon>Salicaceae</taxon>
        <taxon>Saliceae</taxon>
        <taxon>Salix</taxon>
    </lineage>
</organism>
<dbReference type="InterPro" id="IPR036796">
    <property type="entry name" value="Ribosomal_uL11_N_sf"/>
</dbReference>
<dbReference type="GO" id="GO:0006412">
    <property type="term" value="P:translation"/>
    <property type="evidence" value="ECO:0007669"/>
    <property type="project" value="InterPro"/>
</dbReference>
<evidence type="ECO:0000256" key="1">
    <source>
        <dbReference type="ARBA" id="ARBA00010537"/>
    </source>
</evidence>
<dbReference type="SUPFAM" id="SSF54747">
    <property type="entry name" value="Ribosomal L11/L12e N-terminal domain"/>
    <property type="match status" value="1"/>
</dbReference>
<evidence type="ECO:0000313" key="6">
    <source>
        <dbReference type="EMBL" id="KAF9673083.1"/>
    </source>
</evidence>
<keyword evidence="2" id="KW-0689">Ribosomal protein</keyword>
<dbReference type="GO" id="GO:0070180">
    <property type="term" value="F:large ribosomal subunit rRNA binding"/>
    <property type="evidence" value="ECO:0007669"/>
    <property type="project" value="TreeGrafter"/>
</dbReference>
<comment type="similarity">
    <text evidence="1">Belongs to the universal ribosomal protein uL11 family.</text>
</comment>
<feature type="region of interest" description="Disordered" evidence="4">
    <location>
        <begin position="1"/>
        <end position="22"/>
    </location>
</feature>
<dbReference type="InterPro" id="IPR000911">
    <property type="entry name" value="Ribosomal_uL11"/>
</dbReference>
<comment type="caution">
    <text evidence="6">The sequence shown here is derived from an EMBL/GenBank/DDBJ whole genome shotgun (WGS) entry which is preliminary data.</text>
</comment>